<dbReference type="SUPFAM" id="SSF53335">
    <property type="entry name" value="S-adenosyl-L-methionine-dependent methyltransferases"/>
    <property type="match status" value="1"/>
</dbReference>
<dbReference type="SMART" id="SM00823">
    <property type="entry name" value="PKS_PP"/>
    <property type="match status" value="2"/>
</dbReference>
<keyword evidence="4" id="KW-0677">Repeat</keyword>
<dbReference type="InterPro" id="IPR001242">
    <property type="entry name" value="Condensation_dom"/>
</dbReference>
<dbReference type="Gene3D" id="3.30.300.30">
    <property type="match status" value="3"/>
</dbReference>
<dbReference type="RefSeq" id="WP_270082737.1">
    <property type="nucleotide sequence ID" value="NZ_CP115300.1"/>
</dbReference>
<dbReference type="InterPro" id="IPR020845">
    <property type="entry name" value="AMP-binding_CS"/>
</dbReference>
<dbReference type="Gene3D" id="3.40.50.12780">
    <property type="entry name" value="N-terminal domain of ligase-like"/>
    <property type="match status" value="2"/>
</dbReference>
<dbReference type="Pfam" id="PF08242">
    <property type="entry name" value="Methyltransf_12"/>
    <property type="match status" value="1"/>
</dbReference>
<protein>
    <submittedName>
        <fullName evidence="7">Amino acid adenylation domain-containing protein</fullName>
    </submittedName>
</protein>
<feature type="domain" description="Carrier" evidence="6">
    <location>
        <begin position="2419"/>
        <end position="2493"/>
    </location>
</feature>
<dbReference type="PROSITE" id="PS00455">
    <property type="entry name" value="AMP_BINDING"/>
    <property type="match status" value="2"/>
</dbReference>
<name>A0ABY7P475_9ACTN</name>
<dbReference type="Gene3D" id="3.30.559.30">
    <property type="entry name" value="Nonribosomal peptide synthetase, condensation domain"/>
    <property type="match status" value="2"/>
</dbReference>
<dbReference type="InterPro" id="IPR009081">
    <property type="entry name" value="PP-bd_ACP"/>
</dbReference>
<evidence type="ECO:0000313" key="8">
    <source>
        <dbReference type="Proteomes" id="UP001212326"/>
    </source>
</evidence>
<dbReference type="Pfam" id="PF00668">
    <property type="entry name" value="Condensation"/>
    <property type="match status" value="2"/>
</dbReference>
<dbReference type="InterPro" id="IPR025110">
    <property type="entry name" value="AMP-bd_C"/>
</dbReference>
<dbReference type="SUPFAM" id="SSF52777">
    <property type="entry name" value="CoA-dependent acyltransferases"/>
    <property type="match status" value="4"/>
</dbReference>
<feature type="region of interest" description="Disordered" evidence="5">
    <location>
        <begin position="1621"/>
        <end position="1652"/>
    </location>
</feature>
<gene>
    <name evidence="7" type="ORF">O1G22_20900</name>
</gene>
<keyword evidence="3" id="KW-0597">Phosphoprotein</keyword>
<evidence type="ECO:0000259" key="6">
    <source>
        <dbReference type="PROSITE" id="PS50075"/>
    </source>
</evidence>
<dbReference type="InterPro" id="IPR045851">
    <property type="entry name" value="AMP-bd_C_sf"/>
</dbReference>
<dbReference type="Gene3D" id="3.40.50.150">
    <property type="entry name" value="Vaccinia Virus protein VP39"/>
    <property type="match status" value="1"/>
</dbReference>
<dbReference type="EMBL" id="CP115300">
    <property type="protein sequence ID" value="WBO65115.1"/>
    <property type="molecule type" value="Genomic_DNA"/>
</dbReference>
<comment type="cofactor">
    <cofactor evidence="1">
        <name>pantetheine 4'-phosphate</name>
        <dbReference type="ChEBI" id="CHEBI:47942"/>
    </cofactor>
</comment>
<dbReference type="CDD" id="cd02440">
    <property type="entry name" value="AdoMet_MTases"/>
    <property type="match status" value="1"/>
</dbReference>
<sequence>MSSAQQRIWFLQGMEPEGTAYNLTEAFRVSGPLDFEALSRAVDALVARHDSFRTRFVEAAGVLLQVVEDAPADCESSGVLVLSDKEKDFAQDGEGAVREFVDQVVDEPFDLATGPMLRLRLGRLAPQDHVLVVSAHHIACDGWSMGLLLSELSELYRAERGGTPAGLAEPDLQYADFAVWERELLDAERTAEYLDYWTGHLSGVPALLQLPADKARTTALFPASGTCEFTVPEAVVKGLQALGSSCKSSLFMVLLASFQTFLSRLTGAQDLVVGIPLSGRTQEGTQSLIGMFVNTLAIRGDLRNNPTVREFVTRTRENVLAGQEHGELPFEQIVEALNPDRVSGVNPLVQVMFQLLDSEFSGELLLDGARAEKVLTPQQTTFFDLSLDMVHDEQGLRGSFNYSADLFEAETVSRFADYFLTLLTAFAASDSARVSELPLLRPGTERVVLDQYGCGPSVAVPDGATVLGFFHEQVAAQPQEIALEDADRQWTFSELSGAVDAVAAELGRRGVGRGDCVGLMAGRSGRLFIGMLGIIRAGAVLVPLDARPSPERFRHMTEAAGVRLLVVDSGVGPEAIASEVPRLDLNGLAPLAQPLDLALPQPSDLAYIVFTSGSTGLPKGVLIRHDSLANLFCSHRNSHFAAMAHFAGDVRLRVAHTLSVSFDASWDQLLWMVNGHRLLVVDDETCRDTQMLLAFLRQERIDVLESTPSQLEQLVEFGLLDGGHRPSLMVLGGEAVRPSLWSRLGSDPGVLAVNLYGPTEFTVDALGKTIAEGTVPVIGRPLANTQVLILDARGELVPPGVVGELYLSGPQLAVGYVGDPAQTAERFVPNPYGDEPGARMYRTGDLGRFTVDGDVEFLGRADQQVKIRGYRIEPGEIESALLGHPCVRDVAVAARPDQHGRPRLIAYVVTTAVTSSELRDYSAGLLPDYMVPSAFVQVPEIPHNVSGKVSAADLPEPGEESFHVDYVAPRPGAEQVIAELFAEVLGVENVGSRDDFFHLGGHSLAAVRLATRILTVMGTKVSLQELFENPTVAGLAALVQSGPASEESIPVLPERASDIMSFAQQRLWFVQQAAPESATYNMVEAFRLDGPLDIAAMSKAITAMVVRHEVLQTTYRAGDRFPLQTVDRDWRPDIAVLDLSALAAEQAAERARAFVLDVRAREYDLSRGPVFEAAVVKLAPQEHLLVFGIHHIACDGWSVKVILSEISELYRAHAEGRVSDLPRPRIQYLDFAAWERDPQRQTELAGQLRHYVDELTGAPVTLELPLDHSRPPVRTGKGGTVRFTVPPDMTEALAELGLRHRNTLFNVLLAAFQVLVSRWSGQRDLLVGVPVAGRTRAELEGLIGFFVNTLPVRGDLRDDPTFEQLLSRVRQAILSAYAHQDVPFDRLVEALNPARTLGINPLVQVTCQLLEGEAAADLRLDGISVSQYHVDVASSRFDLSLDLTRHGGGLQGELGYDADLFEPASIRHLAECFQTLLHEVVRDAGRQVSELPLLSDAAAHRLLREYGRGVRVPVTAGTVIDALRARVRACPDQIALVDEDRAWSLAELEQAMDRLAARLRQDGTVPGDVVALSTRRTAELVVGLLGIMSSGAVALPLDPAHPRERVEAMLALAGARRSVADAPDPRLESTTTIAFPGPADDLDVTPPPGPSPSDPAYLAFTSGSTGVPKGVLVSHDALANLLATHSARPVPDGRRLRVAHTASFAFDAAWDQLLWLIAGHELTIVGEETRTDAEALVEFTRQHTIDVLNVPPSFAEQLVEFGLLDGEHRPSLILLGGEAVRPSLWSRLGSDPGVLAVNLYGPTEFTVASVQAVIAEGTVPVIGRPLANTQVLILDARGELVPPGVVGELYLSGPQLAVGYVGDPAQTAERFVPNPYGDEPGARMYRTGDLGRFTVDGDVEFLGRADQQVKIRGYRIEPGEIESALLGHPCVRDVAVAARPDQHGRPRLIAYVVPDQRIDMPAERAAFVDSWLSVFENTHETVKSAAQDADAAIKGWTDSFTDQDIPAPQMREWVSTTIDRIVGLEPGRLLEIGAGTGLLVRPLCERADLSVYVATDFSEPSVELLNRIADEVRASDPRPPQLVVGRAEALGAAGLVEGEYDTVVINSVAQYFPSLMYLEQVIEEALSRLTAGGHIFLGDLRNGALLEAFFSLRQFLRSGADPDVQLADQVAQAIQADGELSIDPRYFVSLLDRLPRITGVEIAPRRGTSPNEMTLFRYDAILHVGCANEPGATAWETKVPGLRQIEARLAAEEEPFGYRRVPNARLEEALRLRDAYGFTVAGEERPADLRGIDPEALWALGERYGWTTRIGWGQGDAYGTMDVSFSPPGRLGHFTASDPLTRSGRASVPAIRLLAPWMERKLTSVLRDSLAGRLPDFMVPREFVYLTDLTRSVSGKVSLSALPDSLRAYVPLSAEAPGAPAGDHADVIARVMGSRLGVAALGRDDDFFAAGGDSLTAAMSVRDLRELGLNLSIRDVFRHKTPQQLAACLPQPAEDAR</sequence>
<dbReference type="PANTHER" id="PTHR45527:SF1">
    <property type="entry name" value="FATTY ACID SYNTHASE"/>
    <property type="match status" value="1"/>
</dbReference>
<dbReference type="PANTHER" id="PTHR45527">
    <property type="entry name" value="NONRIBOSOMAL PEPTIDE SYNTHETASE"/>
    <property type="match status" value="1"/>
</dbReference>
<feature type="domain" description="Carrier" evidence="6">
    <location>
        <begin position="968"/>
        <end position="1043"/>
    </location>
</feature>
<keyword evidence="2" id="KW-0596">Phosphopantetheine</keyword>
<dbReference type="InterPro" id="IPR010071">
    <property type="entry name" value="AA_adenyl_dom"/>
</dbReference>
<dbReference type="InterPro" id="IPR029063">
    <property type="entry name" value="SAM-dependent_MTases_sf"/>
</dbReference>
<evidence type="ECO:0000256" key="5">
    <source>
        <dbReference type="SAM" id="MobiDB-lite"/>
    </source>
</evidence>
<reference evidence="7 8" key="1">
    <citation type="submission" date="2022-12" db="EMBL/GenBank/DDBJ databases">
        <authorList>
            <person name="Mo P."/>
        </authorList>
    </citation>
    <scope>NUCLEOTIDE SEQUENCE [LARGE SCALE GENOMIC DNA]</scope>
    <source>
        <strain evidence="7 8">HUAS 2-6</strain>
    </source>
</reference>
<dbReference type="PROSITE" id="PS00012">
    <property type="entry name" value="PHOSPHOPANTETHEINE"/>
    <property type="match status" value="2"/>
</dbReference>
<dbReference type="Gene3D" id="1.10.1200.10">
    <property type="entry name" value="ACP-like"/>
    <property type="match status" value="2"/>
</dbReference>
<dbReference type="InterPro" id="IPR036736">
    <property type="entry name" value="ACP-like_sf"/>
</dbReference>
<dbReference type="Pfam" id="PF00550">
    <property type="entry name" value="PP-binding"/>
    <property type="match status" value="2"/>
</dbReference>
<dbReference type="InterPro" id="IPR042099">
    <property type="entry name" value="ANL_N_sf"/>
</dbReference>
<evidence type="ECO:0000313" key="7">
    <source>
        <dbReference type="EMBL" id="WBO65115.1"/>
    </source>
</evidence>
<dbReference type="InterPro" id="IPR000873">
    <property type="entry name" value="AMP-dep_synth/lig_dom"/>
</dbReference>
<dbReference type="InterPro" id="IPR013217">
    <property type="entry name" value="Methyltransf_12"/>
</dbReference>
<proteinExistence type="predicted"/>
<evidence type="ECO:0000256" key="4">
    <source>
        <dbReference type="ARBA" id="ARBA00022737"/>
    </source>
</evidence>
<dbReference type="InterPro" id="IPR020806">
    <property type="entry name" value="PKS_PP-bd"/>
</dbReference>
<keyword evidence="8" id="KW-1185">Reference proteome</keyword>
<dbReference type="CDD" id="cd19531">
    <property type="entry name" value="LCL_NRPS-like"/>
    <property type="match status" value="2"/>
</dbReference>
<dbReference type="PROSITE" id="PS50075">
    <property type="entry name" value="CARRIER"/>
    <property type="match status" value="2"/>
</dbReference>
<dbReference type="Gene3D" id="3.30.559.10">
    <property type="entry name" value="Chloramphenicol acetyltransferase-like domain"/>
    <property type="match status" value="2"/>
</dbReference>
<organism evidence="7 8">
    <name type="scientific">Streptomyces camelliae</name>
    <dbReference type="NCBI Taxonomy" id="3004093"/>
    <lineage>
        <taxon>Bacteria</taxon>
        <taxon>Bacillati</taxon>
        <taxon>Actinomycetota</taxon>
        <taxon>Actinomycetes</taxon>
        <taxon>Kitasatosporales</taxon>
        <taxon>Streptomycetaceae</taxon>
        <taxon>Streptomyces</taxon>
    </lineage>
</organism>
<evidence type="ECO:0000256" key="2">
    <source>
        <dbReference type="ARBA" id="ARBA00022450"/>
    </source>
</evidence>
<dbReference type="Pfam" id="PF00501">
    <property type="entry name" value="AMP-binding"/>
    <property type="match status" value="2"/>
</dbReference>
<evidence type="ECO:0000256" key="1">
    <source>
        <dbReference type="ARBA" id="ARBA00001957"/>
    </source>
</evidence>
<dbReference type="NCBIfam" id="TIGR01733">
    <property type="entry name" value="AA-adenyl-dom"/>
    <property type="match status" value="2"/>
</dbReference>
<dbReference type="SUPFAM" id="SSF47336">
    <property type="entry name" value="ACP-like"/>
    <property type="match status" value="2"/>
</dbReference>
<dbReference type="InterPro" id="IPR006162">
    <property type="entry name" value="Ppantetheine_attach_site"/>
</dbReference>
<dbReference type="InterPro" id="IPR023213">
    <property type="entry name" value="CAT-like_dom_sf"/>
</dbReference>
<accession>A0ABY7P475</accession>
<dbReference type="SUPFAM" id="SSF56801">
    <property type="entry name" value="Acetyl-CoA synthetase-like"/>
    <property type="match status" value="2"/>
</dbReference>
<evidence type="ECO:0000256" key="3">
    <source>
        <dbReference type="ARBA" id="ARBA00022553"/>
    </source>
</evidence>
<dbReference type="Proteomes" id="UP001212326">
    <property type="component" value="Chromosome"/>
</dbReference>
<dbReference type="CDD" id="cd05930">
    <property type="entry name" value="A_NRPS"/>
    <property type="match status" value="2"/>
</dbReference>
<dbReference type="Pfam" id="PF13193">
    <property type="entry name" value="AMP-binding_C"/>
    <property type="match status" value="2"/>
</dbReference>